<proteinExistence type="predicted"/>
<dbReference type="InterPro" id="IPR041380">
    <property type="entry name" value="Acetyltransf_17"/>
</dbReference>
<dbReference type="Pfam" id="PF17668">
    <property type="entry name" value="Acetyltransf_17"/>
    <property type="match status" value="1"/>
</dbReference>
<dbReference type="PANTHER" id="PTHR37817:SF1">
    <property type="entry name" value="N-ACETYLTRANSFERASE EIS"/>
    <property type="match status" value="1"/>
</dbReference>
<evidence type="ECO:0000313" key="3">
    <source>
        <dbReference type="Proteomes" id="UP000199689"/>
    </source>
</evidence>
<organism evidence="2 3">
    <name type="scientific">Allisonella histaminiformans</name>
    <dbReference type="NCBI Taxonomy" id="209880"/>
    <lineage>
        <taxon>Bacteria</taxon>
        <taxon>Bacillati</taxon>
        <taxon>Bacillota</taxon>
        <taxon>Negativicutes</taxon>
        <taxon>Veillonellales</taxon>
        <taxon>Veillonellaceae</taxon>
        <taxon>Allisonella</taxon>
    </lineage>
</organism>
<dbReference type="InterPro" id="IPR016181">
    <property type="entry name" value="Acyl_CoA_acyltransferase"/>
</dbReference>
<dbReference type="Proteomes" id="UP000199689">
    <property type="component" value="Unassembled WGS sequence"/>
</dbReference>
<protein>
    <submittedName>
        <fullName evidence="2">Predicted acetyltransferase</fullName>
    </submittedName>
</protein>
<dbReference type="SUPFAM" id="SSF55718">
    <property type="entry name" value="SCP-like"/>
    <property type="match status" value="1"/>
</dbReference>
<dbReference type="InterPro" id="IPR025559">
    <property type="entry name" value="Eis_dom"/>
</dbReference>
<dbReference type="InterPro" id="IPR000182">
    <property type="entry name" value="GNAT_dom"/>
</dbReference>
<gene>
    <name evidence="2" type="ORF">SAMN02910343_01256</name>
</gene>
<dbReference type="GO" id="GO:0030649">
    <property type="term" value="P:aminoglycoside antibiotic catabolic process"/>
    <property type="evidence" value="ECO:0007669"/>
    <property type="project" value="TreeGrafter"/>
</dbReference>
<dbReference type="Gene3D" id="3.40.630.30">
    <property type="match status" value="2"/>
</dbReference>
<dbReference type="CDD" id="cd04301">
    <property type="entry name" value="NAT_SF"/>
    <property type="match status" value="1"/>
</dbReference>
<reference evidence="2 3" key="1">
    <citation type="submission" date="2016-10" db="EMBL/GenBank/DDBJ databases">
        <authorList>
            <person name="de Groot N.N."/>
        </authorList>
    </citation>
    <scope>NUCLEOTIDE SEQUENCE [LARGE SCALE GENOMIC DNA]</scope>
    <source>
        <strain evidence="2 3">DSM 15230</strain>
    </source>
</reference>
<dbReference type="OrthoDB" id="9768284at2"/>
<sequence>MQFRRATEADRKSIEALWAYCFEKPDEPFFQWYFSRVCQMDDVVVAEENQHIAADLHLRPYTLNLRGNSMPVDYMVGVATHPAARGRGIASKLLKNAFRISRSRGKSAVILMPSDASFYMPLGCSFYVQQWERSAAPEWLARIGEKPEKAMTVSSPDEWHILASVYEKFTERRNGFTQRDEKTWRTFIEGQLNEGYIAVTGDETGPIGYLCYGMDGRRLIANEMAYSSDRGRRGLYAFMAGHRGSIDRCIWYEPLDDCSFYYWPNGAEHTYIENRTFPFMMARITDPVGVIDGLPCEKQIHGEYSFQLVDPVLSENNGIYMVRAEDGEIHALQDDIFYKLRLHIEDTSGINLGNHIPEPSFCMNVNTLAELVFGTSDFNELLKRNQITWLTKDEAIKEKISRFMMGILPEKDNWIAEWY</sequence>
<dbReference type="GO" id="GO:0034069">
    <property type="term" value="F:aminoglycoside N-acetyltransferase activity"/>
    <property type="evidence" value="ECO:0007669"/>
    <property type="project" value="TreeGrafter"/>
</dbReference>
<dbReference type="Gene3D" id="3.30.1050.10">
    <property type="entry name" value="SCP2 sterol-binding domain"/>
    <property type="match status" value="1"/>
</dbReference>
<dbReference type="RefSeq" id="WP_091364946.1">
    <property type="nucleotide sequence ID" value="NZ_FMXA01000016.1"/>
</dbReference>
<dbReference type="Pfam" id="PF13530">
    <property type="entry name" value="SCP2_2"/>
    <property type="match status" value="1"/>
</dbReference>
<dbReference type="InterPro" id="IPR036527">
    <property type="entry name" value="SCP2_sterol-bd_dom_sf"/>
</dbReference>
<keyword evidence="3" id="KW-1185">Reference proteome</keyword>
<dbReference type="STRING" id="209880.SAMN02910343_01256"/>
<evidence type="ECO:0000313" key="2">
    <source>
        <dbReference type="EMBL" id="SDA55165.1"/>
    </source>
</evidence>
<dbReference type="Pfam" id="PF13527">
    <property type="entry name" value="Acetyltransf_9"/>
    <property type="match status" value="1"/>
</dbReference>
<dbReference type="AlphaFoldDB" id="A0A1G5WD54"/>
<dbReference type="EMBL" id="FMXA01000016">
    <property type="protein sequence ID" value="SDA55165.1"/>
    <property type="molecule type" value="Genomic_DNA"/>
</dbReference>
<feature type="domain" description="N-acetyltransferase" evidence="1">
    <location>
        <begin position="1"/>
        <end position="143"/>
    </location>
</feature>
<dbReference type="InterPro" id="IPR051554">
    <property type="entry name" value="Acetyltransferase_Eis"/>
</dbReference>
<keyword evidence="2" id="KW-0808">Transferase</keyword>
<dbReference type="PROSITE" id="PS51186">
    <property type="entry name" value="GNAT"/>
    <property type="match status" value="1"/>
</dbReference>
<dbReference type="GeneID" id="87756266"/>
<accession>A0A1G5WD54</accession>
<dbReference type="PANTHER" id="PTHR37817">
    <property type="entry name" value="N-ACETYLTRANSFERASE EIS"/>
    <property type="match status" value="1"/>
</dbReference>
<evidence type="ECO:0000259" key="1">
    <source>
        <dbReference type="PROSITE" id="PS51186"/>
    </source>
</evidence>
<name>A0A1G5WD54_9FIRM</name>
<dbReference type="SUPFAM" id="SSF55729">
    <property type="entry name" value="Acyl-CoA N-acyltransferases (Nat)"/>
    <property type="match status" value="1"/>
</dbReference>